<keyword evidence="3" id="KW-1185">Reference proteome</keyword>
<dbReference type="PROSITE" id="PS50181">
    <property type="entry name" value="FBOX"/>
    <property type="match status" value="1"/>
</dbReference>
<dbReference type="AlphaFoldDB" id="A0AAD8S133"/>
<name>A0AAD8S133_LOLMU</name>
<evidence type="ECO:0000259" key="1">
    <source>
        <dbReference type="PROSITE" id="PS50181"/>
    </source>
</evidence>
<dbReference type="Pfam" id="PF00646">
    <property type="entry name" value="F-box"/>
    <property type="match status" value="1"/>
</dbReference>
<dbReference type="PANTHER" id="PTHR34223">
    <property type="entry name" value="OS11G0201299 PROTEIN"/>
    <property type="match status" value="1"/>
</dbReference>
<dbReference type="EMBL" id="JAUUTY010000004">
    <property type="protein sequence ID" value="KAK1643195.1"/>
    <property type="molecule type" value="Genomic_DNA"/>
</dbReference>
<dbReference type="InterPro" id="IPR001810">
    <property type="entry name" value="F-box_dom"/>
</dbReference>
<dbReference type="PANTHER" id="PTHR34223:SF72">
    <property type="entry name" value="F-BOX DOMAIN-CONTAINING PROTEIN"/>
    <property type="match status" value="1"/>
</dbReference>
<feature type="domain" description="F-box" evidence="1">
    <location>
        <begin position="5"/>
        <end position="41"/>
    </location>
</feature>
<protein>
    <recommendedName>
        <fullName evidence="1">F-box domain-containing protein</fullName>
    </recommendedName>
</protein>
<dbReference type="CDD" id="cd22160">
    <property type="entry name" value="F-box_AtFBL13-like"/>
    <property type="match status" value="1"/>
</dbReference>
<dbReference type="SUPFAM" id="SSF81383">
    <property type="entry name" value="F-box domain"/>
    <property type="match status" value="1"/>
</dbReference>
<dbReference type="InterPro" id="IPR036047">
    <property type="entry name" value="F-box-like_dom_sf"/>
</dbReference>
<reference evidence="2" key="1">
    <citation type="submission" date="2023-07" db="EMBL/GenBank/DDBJ databases">
        <title>A chromosome-level genome assembly of Lolium multiflorum.</title>
        <authorList>
            <person name="Chen Y."/>
            <person name="Copetti D."/>
            <person name="Kolliker R."/>
            <person name="Studer B."/>
        </authorList>
    </citation>
    <scope>NUCLEOTIDE SEQUENCE</scope>
    <source>
        <strain evidence="2">02402/16</strain>
        <tissue evidence="2">Leaf</tissue>
    </source>
</reference>
<dbReference type="SMART" id="SM00256">
    <property type="entry name" value="FBOX"/>
    <property type="match status" value="1"/>
</dbReference>
<evidence type="ECO:0000313" key="3">
    <source>
        <dbReference type="Proteomes" id="UP001231189"/>
    </source>
</evidence>
<dbReference type="Gene3D" id="1.20.1280.50">
    <property type="match status" value="1"/>
</dbReference>
<organism evidence="2 3">
    <name type="scientific">Lolium multiflorum</name>
    <name type="common">Italian ryegrass</name>
    <name type="synonym">Lolium perenne subsp. multiflorum</name>
    <dbReference type="NCBI Taxonomy" id="4521"/>
    <lineage>
        <taxon>Eukaryota</taxon>
        <taxon>Viridiplantae</taxon>
        <taxon>Streptophyta</taxon>
        <taxon>Embryophyta</taxon>
        <taxon>Tracheophyta</taxon>
        <taxon>Spermatophyta</taxon>
        <taxon>Magnoliopsida</taxon>
        <taxon>Liliopsida</taxon>
        <taxon>Poales</taxon>
        <taxon>Poaceae</taxon>
        <taxon>BOP clade</taxon>
        <taxon>Pooideae</taxon>
        <taxon>Poodae</taxon>
        <taxon>Poeae</taxon>
        <taxon>Poeae Chloroplast Group 2 (Poeae type)</taxon>
        <taxon>Loliodinae</taxon>
        <taxon>Loliinae</taxon>
        <taxon>Lolium</taxon>
    </lineage>
</organism>
<evidence type="ECO:0000313" key="2">
    <source>
        <dbReference type="EMBL" id="KAK1643195.1"/>
    </source>
</evidence>
<dbReference type="Proteomes" id="UP001231189">
    <property type="component" value="Unassembled WGS sequence"/>
</dbReference>
<accession>A0AAD8S133</accession>
<dbReference type="SUPFAM" id="SSF52058">
    <property type="entry name" value="L domain-like"/>
    <property type="match status" value="1"/>
</dbReference>
<sequence length="272" mass="31323">MSGGGGLFDALPDELLNHVLSFLPSREAVKSSILSRRWRHLWRSTPAVRVRGKGDKFRLFVNSLIVHRDKPPLHSFEIDADLVIPPEPSYGSSDWDYWCDICEVDGHMDLWVSYALSAQCRARSLMVRLEDHSVPWRPRFALKFASPHLTTVHLDAVHLVDGLLDFSHCPALRSLALVRCRLEGDALVSPSLERLALVQCQSETMYFYPDCSDERLCIGVSTPRLRLMEISEYYKQEQFLEMMPWLTEDNIRYTSIERISSGRQSVRRKCEL</sequence>
<dbReference type="InterPro" id="IPR053781">
    <property type="entry name" value="F-box_AtFBL13-like"/>
</dbReference>
<comment type="caution">
    <text evidence="2">The sequence shown here is derived from an EMBL/GenBank/DDBJ whole genome shotgun (WGS) entry which is preliminary data.</text>
</comment>
<dbReference type="InterPro" id="IPR053197">
    <property type="entry name" value="F-box_SCFL_complex_component"/>
</dbReference>
<proteinExistence type="predicted"/>
<gene>
    <name evidence="2" type="ORF">QYE76_061000</name>
</gene>